<reference evidence="3" key="1">
    <citation type="submission" date="2020-01" db="EMBL/GenBank/DDBJ databases">
        <authorList>
            <person name="Meier V. D."/>
            <person name="Meier V D."/>
        </authorList>
    </citation>
    <scope>NUCLEOTIDE SEQUENCE</scope>
    <source>
        <strain evidence="3">HLG_WM_MAG_10</strain>
    </source>
</reference>
<accession>A0A6S6TUJ0</accession>
<evidence type="ECO:0000259" key="2">
    <source>
        <dbReference type="Pfam" id="PF15528"/>
    </source>
</evidence>
<feature type="chain" id="PRO_5028430639" description="Bacterial toxin 23 domain-containing protein" evidence="1">
    <location>
        <begin position="20"/>
        <end position="302"/>
    </location>
</feature>
<gene>
    <name evidence="3" type="ORF">HELGO_WM19006</name>
</gene>
<protein>
    <recommendedName>
        <fullName evidence="2">Bacterial toxin 23 domain-containing protein</fullName>
    </recommendedName>
</protein>
<name>A0A6S6TUJ0_9BACT</name>
<keyword evidence="1" id="KW-0732">Signal</keyword>
<dbReference type="Pfam" id="PF15528">
    <property type="entry name" value="Ntox23"/>
    <property type="match status" value="1"/>
</dbReference>
<dbReference type="InterPro" id="IPR029115">
    <property type="entry name" value="Ntox23"/>
</dbReference>
<organism evidence="3">
    <name type="scientific">uncultured Aureispira sp</name>
    <dbReference type="NCBI Taxonomy" id="1331704"/>
    <lineage>
        <taxon>Bacteria</taxon>
        <taxon>Pseudomonadati</taxon>
        <taxon>Bacteroidota</taxon>
        <taxon>Saprospiria</taxon>
        <taxon>Saprospirales</taxon>
        <taxon>Saprospiraceae</taxon>
        <taxon>Aureispira</taxon>
        <taxon>environmental samples</taxon>
    </lineage>
</organism>
<proteinExistence type="predicted"/>
<feature type="domain" description="Bacterial toxin 23" evidence="2">
    <location>
        <begin position="88"/>
        <end position="258"/>
    </location>
</feature>
<dbReference type="AlphaFoldDB" id="A0A6S6TUJ0"/>
<dbReference type="EMBL" id="CACVAQ010000322">
    <property type="protein sequence ID" value="CAA6822985.1"/>
    <property type="molecule type" value="Genomic_DNA"/>
</dbReference>
<evidence type="ECO:0000256" key="1">
    <source>
        <dbReference type="SAM" id="SignalP"/>
    </source>
</evidence>
<feature type="signal peptide" evidence="1">
    <location>
        <begin position="1"/>
        <end position="19"/>
    </location>
</feature>
<evidence type="ECO:0000313" key="3">
    <source>
        <dbReference type="EMBL" id="CAA6822985.1"/>
    </source>
</evidence>
<sequence length="302" mass="34089">MKQFPFLVFFFLLTFAAKAQLDFAKGFGGQIGFSFNLGSHFNRIGLIAKVYYHYEYVQANVQIAGYYNPRSFATGIPSWEGQLRVGLVAAFGAKDSVHYSPFVNELSNQTSRPYSIGYSYNFYLDNIATSQISGSFGFGIHGFSLLMENDFLAFREGDKYRTGAIGLYYRMKNTQIVITNIAWTADPYGRNSITMKSKKFPAKYGYRKTKNALYEASSAGVLAVGIEQYLGFGQYLGAAIGIDADQIRNAFQNRLIHDSFLLKNPHVPMVDRTGKQYLYEEGQEIRPAKFFFQIQGNNTALY</sequence>